<feature type="signal peptide" evidence="1">
    <location>
        <begin position="1"/>
        <end position="21"/>
    </location>
</feature>
<dbReference type="Pfam" id="PF23344">
    <property type="entry name" value="ZP-N"/>
    <property type="match status" value="1"/>
</dbReference>
<feature type="chain" id="PRO_5042245685" evidence="1">
    <location>
        <begin position="22"/>
        <end position="1290"/>
    </location>
</feature>
<evidence type="ECO:0000313" key="4">
    <source>
        <dbReference type="EMBL" id="KAK1890166.1"/>
    </source>
</evidence>
<gene>
    <name evidence="4" type="ORF">KUDE01_014838</name>
</gene>
<proteinExistence type="predicted"/>
<organism evidence="4 5">
    <name type="scientific">Dissostichus eleginoides</name>
    <name type="common">Patagonian toothfish</name>
    <name type="synonym">Dissostichus amissus</name>
    <dbReference type="NCBI Taxonomy" id="100907"/>
    <lineage>
        <taxon>Eukaryota</taxon>
        <taxon>Metazoa</taxon>
        <taxon>Chordata</taxon>
        <taxon>Craniata</taxon>
        <taxon>Vertebrata</taxon>
        <taxon>Euteleostomi</taxon>
        <taxon>Actinopterygii</taxon>
        <taxon>Neopterygii</taxon>
        <taxon>Teleostei</taxon>
        <taxon>Neoteleostei</taxon>
        <taxon>Acanthomorphata</taxon>
        <taxon>Eupercaria</taxon>
        <taxon>Perciformes</taxon>
        <taxon>Notothenioidei</taxon>
        <taxon>Nototheniidae</taxon>
        <taxon>Dissostichus</taxon>
    </lineage>
</organism>
<dbReference type="Pfam" id="PF26562">
    <property type="entry name" value="Ig-like"/>
    <property type="match status" value="2"/>
</dbReference>
<dbReference type="InterPro" id="IPR058876">
    <property type="entry name" value="Ig-like_ZP"/>
</dbReference>
<protein>
    <submittedName>
        <fullName evidence="4">Zona pellucida sperm-binding protein 2</fullName>
    </submittedName>
</protein>
<keyword evidence="5" id="KW-1185">Reference proteome</keyword>
<evidence type="ECO:0000259" key="2">
    <source>
        <dbReference type="Pfam" id="PF23344"/>
    </source>
</evidence>
<sequence length="1290" mass="144783">MAFGFCIGVALLLSLWSRAETAGIPDGVLRMECHDRYFMIAVDPSFTGDEPHFEAVDETGAYAITQQYAAQCGYSINVHPLPGHVELRASYFSCQTQNKDDEMFTFNFNLNVTQEGKEVTYPLNKTCSPSLPWSPREVTCETNYMEVSVRSEVTCPSGTKKDDWNSLKPAHRSTTSDWQVMFQTDDVQLPPMNISDAHEGLYHESGYMMWETPEMLYPNLDGQQVNVGLKGELVAQPVAEERGYIVGKQNNTIQICIPENAEGRYRKSAVDEDLYEFYVYHLYLEQILVDEDRVETRIRFLRTLATPLLPSPIFAENQTVLEENMFTVYLGDVPEDVQLAAVHLNGQEFTVPLNASSFIITKVVHPNNTHGYKLKVPFEDPVVLQQFSKTDAVLHYILNINYTLTVLPEKDLYYHMESVVALVTDVSPPQFDAVCTESGISFKLDHRPFDYLWEITIDSDLLTSELADQHGYIMSNDSNSLLLEVPLFSHGYEYKNISLKGFFGTFEIIMRDLETSEVQGSTIKTCLFSTTELIMCSTDGRMTVVADLALAIPNGGNPARTNLRDKYCGPKETDGSRALFSFSLNRCGSAIKLNSENVIYQNEIFYSKKFLRPGKVVSDNATERVTMQCTYPLSGLHRLFSVYRFESDAAGIGSLLHTTHPAAGLQNPTIQPTSALTTTLATTTLATTTLATTTLATTTLATTTLAATRRATVSYKPALHPPARYVKVTSFQYPANARFRYLANAMTKTRSRMKGKGRNQCEQELLTSVRSAQAQKEGKVTGTVLHGVALLLSLWSRAETAGIPDGVLRMECHDRYFMIAVDPSFTGDEPHFEAVDETGAYAITRQYAAQCGYSINVHPLPGHVELRASYFSCQTQNKDDEMFTFNFNLNVTQEGKEVTYPLNKTCSPSLPWSPREVTCETNYMEVSVRSEVTCPSGTKKDDWNSLKPAHRSTTSDWQVMFQTDDVQLPPMNISDARKQGYVFLLTEGRLVFRAPYGQPESFSTEVNGVPVEAVHATIFSRQSWVVLMVDFVAACSMDGQQVNVGLKGELVAQPVAEERGYIVGKQNNTIQICIPENAEGRYRKSAVDEDLYEFYVYHLYLEQILVDEDRVETRIRFLRTLATPLLPSPIFAENQTVLEENMFTVYLGDVPEDVQLAAVHLNGQEFTVPLNASSFIITKVVHPNNTHGYKLKVPFEDPVVLQQFSKTDAVLHYILNINYTLTVLPEKDLYYHMESVVALVTDVSPPQFDAVCTESGISFKLDHRPFDYLWEITIDSDLLTSELADHTATS</sequence>
<feature type="domain" description="ZP-N" evidence="2">
    <location>
        <begin position="536"/>
        <end position="632"/>
    </location>
</feature>
<evidence type="ECO:0000259" key="3">
    <source>
        <dbReference type="Pfam" id="PF26562"/>
    </source>
</evidence>
<comment type="caution">
    <text evidence="4">The sequence shown here is derived from an EMBL/GenBank/DDBJ whole genome shotgun (WGS) entry which is preliminary data.</text>
</comment>
<accession>A0AAD9F6R3</accession>
<feature type="domain" description="ZP-domain containing protein Ig-like" evidence="3">
    <location>
        <begin position="310"/>
        <end position="425"/>
    </location>
</feature>
<keyword evidence="1" id="KW-0732">Signal</keyword>
<name>A0AAD9F6R3_DISEL</name>
<feature type="domain" description="ZP-domain containing protein Ig-like" evidence="3">
    <location>
        <begin position="1127"/>
        <end position="1242"/>
    </location>
</feature>
<evidence type="ECO:0000256" key="1">
    <source>
        <dbReference type="SAM" id="SignalP"/>
    </source>
</evidence>
<dbReference type="InterPro" id="IPR055356">
    <property type="entry name" value="ZP-N"/>
</dbReference>
<dbReference type="EMBL" id="JASDAP010000016">
    <property type="protein sequence ID" value="KAK1890166.1"/>
    <property type="molecule type" value="Genomic_DNA"/>
</dbReference>
<dbReference type="PANTHER" id="PTHR47130">
    <property type="entry name" value="SI:DKEY-19B23.11-RELATED"/>
    <property type="match status" value="1"/>
</dbReference>
<dbReference type="Proteomes" id="UP001228049">
    <property type="component" value="Unassembled WGS sequence"/>
</dbReference>
<reference evidence="4" key="1">
    <citation type="submission" date="2023-04" db="EMBL/GenBank/DDBJ databases">
        <title>Chromosome-level genome of Chaenocephalus aceratus.</title>
        <authorList>
            <person name="Park H."/>
        </authorList>
    </citation>
    <scope>NUCLEOTIDE SEQUENCE</scope>
    <source>
        <strain evidence="4">DE</strain>
        <tissue evidence="4">Muscle</tissue>
    </source>
</reference>
<evidence type="ECO:0000313" key="5">
    <source>
        <dbReference type="Proteomes" id="UP001228049"/>
    </source>
</evidence>
<dbReference type="Gene3D" id="2.60.40.3210">
    <property type="entry name" value="Zona pellucida, ZP-N domain"/>
    <property type="match status" value="1"/>
</dbReference>
<dbReference type="PANTHER" id="PTHR47130:SF6">
    <property type="entry name" value="EGG ENVELOPE GLYCOPROTEIN-LIKE PRECURSOR"/>
    <property type="match status" value="1"/>
</dbReference>